<keyword evidence="2" id="KW-0812">Transmembrane</keyword>
<proteinExistence type="predicted"/>
<evidence type="ECO:0000313" key="4">
    <source>
        <dbReference type="Proteomes" id="UP000199529"/>
    </source>
</evidence>
<accession>A0A1H3EI14</accession>
<keyword evidence="2" id="KW-0472">Membrane</keyword>
<dbReference type="AlphaFoldDB" id="A0A1H3EI14"/>
<name>A0A1H3EI14_9PSEU</name>
<feature type="region of interest" description="Disordered" evidence="1">
    <location>
        <begin position="53"/>
        <end position="81"/>
    </location>
</feature>
<evidence type="ECO:0000256" key="1">
    <source>
        <dbReference type="SAM" id="MobiDB-lite"/>
    </source>
</evidence>
<sequence>MHPFWTALSCLGSVLLGMSLMYTYRRRLPQHAGAGEGATNVWQLIDHVEAEAKRNAAPTGRHHLREPREPTDHSTLDTVPIHEPSSFELHHRVLEALQRL</sequence>
<dbReference type="EMBL" id="FNOK01000015">
    <property type="protein sequence ID" value="SDX77848.1"/>
    <property type="molecule type" value="Genomic_DNA"/>
</dbReference>
<protein>
    <submittedName>
        <fullName evidence="3">Uncharacterized protein</fullName>
    </submittedName>
</protein>
<feature type="compositionally biased region" description="Basic and acidic residues" evidence="1">
    <location>
        <begin position="66"/>
        <end position="75"/>
    </location>
</feature>
<keyword evidence="2" id="KW-1133">Transmembrane helix</keyword>
<evidence type="ECO:0000256" key="2">
    <source>
        <dbReference type="SAM" id="Phobius"/>
    </source>
</evidence>
<feature type="transmembrane region" description="Helical" evidence="2">
    <location>
        <begin position="6"/>
        <end position="24"/>
    </location>
</feature>
<keyword evidence="4" id="KW-1185">Reference proteome</keyword>
<organism evidence="3 4">
    <name type="scientific">Saccharopolyspora shandongensis</name>
    <dbReference type="NCBI Taxonomy" id="418495"/>
    <lineage>
        <taxon>Bacteria</taxon>
        <taxon>Bacillati</taxon>
        <taxon>Actinomycetota</taxon>
        <taxon>Actinomycetes</taxon>
        <taxon>Pseudonocardiales</taxon>
        <taxon>Pseudonocardiaceae</taxon>
        <taxon>Saccharopolyspora</taxon>
    </lineage>
</organism>
<evidence type="ECO:0000313" key="3">
    <source>
        <dbReference type="EMBL" id="SDX77848.1"/>
    </source>
</evidence>
<reference evidence="4" key="1">
    <citation type="submission" date="2016-10" db="EMBL/GenBank/DDBJ databases">
        <authorList>
            <person name="Varghese N."/>
            <person name="Submissions S."/>
        </authorList>
    </citation>
    <scope>NUCLEOTIDE SEQUENCE [LARGE SCALE GENOMIC DNA]</scope>
    <source>
        <strain evidence="4">CGMCC 4.3530</strain>
    </source>
</reference>
<gene>
    <name evidence="3" type="ORF">SAMN05216215_10156</name>
</gene>
<dbReference type="Proteomes" id="UP000199529">
    <property type="component" value="Unassembled WGS sequence"/>
</dbReference>
<dbReference type="RefSeq" id="WP_177226527.1">
    <property type="nucleotide sequence ID" value="NZ_FNOK01000015.1"/>
</dbReference>